<gene>
    <name evidence="6" type="ORF">IT779_25580</name>
</gene>
<reference evidence="6" key="1">
    <citation type="submission" date="2020-11" db="EMBL/GenBank/DDBJ databases">
        <title>Nocardia NEAU-351.nov., a novel actinomycete isolated from the cow dung.</title>
        <authorList>
            <person name="Zhang X."/>
        </authorList>
    </citation>
    <scope>NUCLEOTIDE SEQUENCE</scope>
    <source>
        <strain evidence="6">NEAU-351</strain>
    </source>
</reference>
<protein>
    <submittedName>
        <fullName evidence="6">FAD-dependent monooxygenase</fullName>
    </submittedName>
</protein>
<dbReference type="Gene3D" id="3.30.559.30">
    <property type="entry name" value="Nonribosomal peptide synthetase, condensation domain"/>
    <property type="match status" value="1"/>
</dbReference>
<keyword evidence="6" id="KW-0503">Monooxygenase</keyword>
<dbReference type="SUPFAM" id="SSF51905">
    <property type="entry name" value="FAD/NAD(P)-binding domain"/>
    <property type="match status" value="1"/>
</dbReference>
<feature type="domain" description="FAD-binding" evidence="5">
    <location>
        <begin position="3"/>
        <end position="333"/>
    </location>
</feature>
<evidence type="ECO:0000256" key="4">
    <source>
        <dbReference type="ARBA" id="ARBA00023002"/>
    </source>
</evidence>
<keyword evidence="4" id="KW-0560">Oxidoreductase</keyword>
<dbReference type="InterPro" id="IPR002938">
    <property type="entry name" value="FAD-bd"/>
</dbReference>
<evidence type="ECO:0000256" key="1">
    <source>
        <dbReference type="ARBA" id="ARBA00001974"/>
    </source>
</evidence>
<dbReference type="InterPro" id="IPR023213">
    <property type="entry name" value="CAT-like_dom_sf"/>
</dbReference>
<dbReference type="Pfam" id="PF01494">
    <property type="entry name" value="FAD_binding_3"/>
    <property type="match status" value="1"/>
</dbReference>
<accession>A0A931N5E8</accession>
<dbReference type="Gene3D" id="3.50.50.60">
    <property type="entry name" value="FAD/NAD(P)-binding domain"/>
    <property type="match status" value="1"/>
</dbReference>
<dbReference type="EMBL" id="JADMLG010000011">
    <property type="protein sequence ID" value="MBH0779647.1"/>
    <property type="molecule type" value="Genomic_DNA"/>
</dbReference>
<evidence type="ECO:0000313" key="6">
    <source>
        <dbReference type="EMBL" id="MBH0779647.1"/>
    </source>
</evidence>
<proteinExistence type="predicted"/>
<comment type="caution">
    <text evidence="6">The sequence shown here is derived from an EMBL/GenBank/DDBJ whole genome shotgun (WGS) entry which is preliminary data.</text>
</comment>
<dbReference type="Gene3D" id="3.30.559.10">
    <property type="entry name" value="Chloramphenicol acetyltransferase-like domain"/>
    <property type="match status" value="1"/>
</dbReference>
<evidence type="ECO:0000259" key="5">
    <source>
        <dbReference type="Pfam" id="PF01494"/>
    </source>
</evidence>
<dbReference type="AlphaFoldDB" id="A0A931N5E8"/>
<dbReference type="GO" id="GO:0071949">
    <property type="term" value="F:FAD binding"/>
    <property type="evidence" value="ECO:0007669"/>
    <property type="project" value="InterPro"/>
</dbReference>
<dbReference type="GO" id="GO:0004497">
    <property type="term" value="F:monooxygenase activity"/>
    <property type="evidence" value="ECO:0007669"/>
    <property type="project" value="UniProtKB-KW"/>
</dbReference>
<dbReference type="PRINTS" id="PR00420">
    <property type="entry name" value="RNGMNOXGNASE"/>
</dbReference>
<evidence type="ECO:0000256" key="3">
    <source>
        <dbReference type="ARBA" id="ARBA00022827"/>
    </source>
</evidence>
<dbReference type="InterPro" id="IPR036188">
    <property type="entry name" value="FAD/NAD-bd_sf"/>
</dbReference>
<sequence length="815" mass="88397">MLGAGIGGLTAAAALRQAGFAVELYEAAPELRGQGFGLALQANGITALRTIGPGIEEELLERGGRIETFRFNTADGTRLREFLVRRQDERLGAPSVALHRRDLHAVLLRAIGDTPTHTGARASRFIDDGERIRVEFADGRVADGDLLVGADGIHSVVRAQLHGRAEPRPGNFVAWLACAPFEHAAVPRGSSIHYWSTGMRFGIHDIGHGRVYWWGTMTMPGALAANWHGDKEDLRGLYADWAPEVRACIDRTDWADVLAVPCQDRPPLDHWGRGRVTLLGDAAHPMLPSLGQGANSAIEDAVVLANSLRTSLDPVAGLRRYERMRADRTATLINGSRSLGRIEQLVDPALVKVRDTYLRFAPAEHFLREMAEPMSFPPLDGPTARLPRPLSPAERWHWIADQLAPLHILARVRVHGSITAEQVRVGLDEAQRAHPLLGVAVVAESDGTAPRFVPVSTPIPLRHVESADPTAWLTEVDDVELRDHFDWRTGPLARAVLITDTNGEASDLILTLHYAIADGESAMAVAKQVLQVAAGEVAALEPAPVRPGPEDLFPAGFTGARGLGRTVGALLRDQKSQLRRPRRLEPTRLAPPSRCRSRVVHRGLDADRLDALLAACERHGVGLRAALSAALLTASARESGADAESWYTVGSSVNFRDRLGVVADAEVGTYQGMIATAARYAPWRSLWQIAAGLERAYDTRMDRDDHLAMLNMLAVAAPKSVADSASAVRMMRTRGPGHLCITDLGHYAFPDKIGAWRLSGAQFVSGMSICGFIMATANATHGELFFNLGYVEPAVSRQRADRLADESIRALLSAI</sequence>
<evidence type="ECO:0000256" key="2">
    <source>
        <dbReference type="ARBA" id="ARBA00022630"/>
    </source>
</evidence>
<evidence type="ECO:0000313" key="7">
    <source>
        <dbReference type="Proteomes" id="UP000655751"/>
    </source>
</evidence>
<comment type="cofactor">
    <cofactor evidence="1">
        <name>FAD</name>
        <dbReference type="ChEBI" id="CHEBI:57692"/>
    </cofactor>
</comment>
<keyword evidence="2" id="KW-0285">Flavoprotein</keyword>
<organism evidence="6 7">
    <name type="scientific">Nocardia bovistercoris</name>
    <dbReference type="NCBI Taxonomy" id="2785916"/>
    <lineage>
        <taxon>Bacteria</taxon>
        <taxon>Bacillati</taxon>
        <taxon>Actinomycetota</taxon>
        <taxon>Actinomycetes</taxon>
        <taxon>Mycobacteriales</taxon>
        <taxon>Nocardiaceae</taxon>
        <taxon>Nocardia</taxon>
    </lineage>
</organism>
<name>A0A931N5E8_9NOCA</name>
<dbReference type="SUPFAM" id="SSF52777">
    <property type="entry name" value="CoA-dependent acyltransferases"/>
    <property type="match status" value="2"/>
</dbReference>
<keyword evidence="3" id="KW-0274">FAD</keyword>
<dbReference type="Proteomes" id="UP000655751">
    <property type="component" value="Unassembled WGS sequence"/>
</dbReference>
<keyword evidence="7" id="KW-1185">Reference proteome</keyword>
<dbReference type="PANTHER" id="PTHR46496:SF1">
    <property type="entry name" value="ZEAXANTHIN EPOXIDASE, CHLOROPLASTIC"/>
    <property type="match status" value="1"/>
</dbReference>
<dbReference type="PANTHER" id="PTHR46496">
    <property type="match status" value="1"/>
</dbReference>